<dbReference type="InterPro" id="IPR036366">
    <property type="entry name" value="PGBDSf"/>
</dbReference>
<name>A0A918ESH0_9ACTN</name>
<organism evidence="4 5">
    <name type="scientific">Streptomyces ruber</name>
    <dbReference type="NCBI Taxonomy" id="83378"/>
    <lineage>
        <taxon>Bacteria</taxon>
        <taxon>Bacillati</taxon>
        <taxon>Actinomycetota</taxon>
        <taxon>Actinomycetes</taxon>
        <taxon>Kitasatosporales</taxon>
        <taxon>Streptomycetaceae</taxon>
        <taxon>Streptomyces</taxon>
    </lineage>
</organism>
<feature type="compositionally biased region" description="Low complexity" evidence="1">
    <location>
        <begin position="128"/>
        <end position="141"/>
    </location>
</feature>
<evidence type="ECO:0000256" key="1">
    <source>
        <dbReference type="SAM" id="MobiDB-lite"/>
    </source>
</evidence>
<feature type="region of interest" description="Disordered" evidence="1">
    <location>
        <begin position="187"/>
        <end position="308"/>
    </location>
</feature>
<feature type="compositionally biased region" description="Basic and acidic residues" evidence="1">
    <location>
        <begin position="1"/>
        <end position="13"/>
    </location>
</feature>
<dbReference type="AlphaFoldDB" id="A0A918ESH0"/>
<dbReference type="SUPFAM" id="SSF47090">
    <property type="entry name" value="PGBD-like"/>
    <property type="match status" value="1"/>
</dbReference>
<evidence type="ECO:0000259" key="3">
    <source>
        <dbReference type="Pfam" id="PF01471"/>
    </source>
</evidence>
<sequence>MSERHGQAGEPRGHVCPQCAAPRALDGTPSCPCGTQVSDALRDARTAQAAAAEDFDPLRIRPFVELEREAARDGQRAPGAAEGGEGVGEAGKESASVRRPEETPTIAMPMAAGTTRPDSADLRLFEEGPAGPATGAGDGATAPPPPGTGPAPDGRGARRSRRGRTMTAAAGAVVTVLVAAGFVSGVFSYDTPERDGALPDDLRASVPDVPPGQEEAAGPEAVPSGSTTPQSPPATTSDAPASPGTSPSTSPSPSGGSASPSRSAEAEEPAGTPTASVTTVEEPAPETADPDDDEPAPRVLRRGDDGPEVTELQLRLRQLGIYYGDIDENFDRGVENAVQHYQFVRGITNDERGVYGLPTRERLESETREP</sequence>
<dbReference type="InterPro" id="IPR002477">
    <property type="entry name" value="Peptidoglycan-bd-like"/>
</dbReference>
<proteinExistence type="predicted"/>
<feature type="compositionally biased region" description="Basic and acidic residues" evidence="1">
    <location>
        <begin position="66"/>
        <end position="75"/>
    </location>
</feature>
<reference evidence="4" key="2">
    <citation type="submission" date="2020-09" db="EMBL/GenBank/DDBJ databases">
        <authorList>
            <person name="Sun Q."/>
            <person name="Ohkuma M."/>
        </authorList>
    </citation>
    <scope>NUCLEOTIDE SEQUENCE</scope>
    <source>
        <strain evidence="4">JCM 3131</strain>
    </source>
</reference>
<keyword evidence="2" id="KW-0472">Membrane</keyword>
<dbReference type="InterPro" id="IPR036365">
    <property type="entry name" value="PGBD-like_sf"/>
</dbReference>
<feature type="domain" description="Peptidoglycan binding-like" evidence="3">
    <location>
        <begin position="306"/>
        <end position="363"/>
    </location>
</feature>
<feature type="compositionally biased region" description="Basic and acidic residues" evidence="1">
    <location>
        <begin position="90"/>
        <end position="102"/>
    </location>
</feature>
<evidence type="ECO:0000313" key="5">
    <source>
        <dbReference type="Proteomes" id="UP000620156"/>
    </source>
</evidence>
<keyword evidence="5" id="KW-1185">Reference proteome</keyword>
<accession>A0A918ESH0</accession>
<keyword evidence="2" id="KW-0812">Transmembrane</keyword>
<feature type="transmembrane region" description="Helical" evidence="2">
    <location>
        <begin position="168"/>
        <end position="189"/>
    </location>
</feature>
<reference evidence="4" key="1">
    <citation type="journal article" date="2014" name="Int. J. Syst. Evol. Microbiol.">
        <title>Complete genome sequence of Corynebacterium casei LMG S-19264T (=DSM 44701T), isolated from a smear-ripened cheese.</title>
        <authorList>
            <consortium name="US DOE Joint Genome Institute (JGI-PGF)"/>
            <person name="Walter F."/>
            <person name="Albersmeier A."/>
            <person name="Kalinowski J."/>
            <person name="Ruckert C."/>
        </authorList>
    </citation>
    <scope>NUCLEOTIDE SEQUENCE</scope>
    <source>
        <strain evidence="4">JCM 3131</strain>
    </source>
</reference>
<gene>
    <name evidence="4" type="ORF">GCM10010145_38830</name>
</gene>
<dbReference type="RefSeq" id="WP_189218110.1">
    <property type="nucleotide sequence ID" value="NZ_BMQK01000008.1"/>
</dbReference>
<dbReference type="Proteomes" id="UP000620156">
    <property type="component" value="Unassembled WGS sequence"/>
</dbReference>
<feature type="compositionally biased region" description="Basic and acidic residues" evidence="1">
    <location>
        <begin position="191"/>
        <end position="203"/>
    </location>
</feature>
<comment type="caution">
    <text evidence="4">The sequence shown here is derived from an EMBL/GenBank/DDBJ whole genome shotgun (WGS) entry which is preliminary data.</text>
</comment>
<protein>
    <submittedName>
        <fullName evidence="4">Peptidoglycan-binding protein</fullName>
    </submittedName>
</protein>
<feature type="compositionally biased region" description="Low complexity" evidence="1">
    <location>
        <begin position="223"/>
        <end position="287"/>
    </location>
</feature>
<keyword evidence="2" id="KW-1133">Transmembrane helix</keyword>
<evidence type="ECO:0000256" key="2">
    <source>
        <dbReference type="SAM" id="Phobius"/>
    </source>
</evidence>
<dbReference type="Pfam" id="PF01471">
    <property type="entry name" value="PG_binding_1"/>
    <property type="match status" value="1"/>
</dbReference>
<dbReference type="EMBL" id="BMQK01000008">
    <property type="protein sequence ID" value="GGQ65176.1"/>
    <property type="molecule type" value="Genomic_DNA"/>
</dbReference>
<evidence type="ECO:0000313" key="4">
    <source>
        <dbReference type="EMBL" id="GGQ65176.1"/>
    </source>
</evidence>
<dbReference type="Gene3D" id="1.10.101.10">
    <property type="entry name" value="PGBD-like superfamily/PGBD"/>
    <property type="match status" value="1"/>
</dbReference>
<feature type="region of interest" description="Disordered" evidence="1">
    <location>
        <begin position="66"/>
        <end position="166"/>
    </location>
</feature>
<feature type="region of interest" description="Disordered" evidence="1">
    <location>
        <begin position="1"/>
        <end position="31"/>
    </location>
</feature>